<dbReference type="EMBL" id="CABVLI010000048">
    <property type="protein sequence ID" value="VVT31674.1"/>
    <property type="molecule type" value="Genomic_DNA"/>
</dbReference>
<proteinExistence type="predicted"/>
<feature type="signal peptide" evidence="1">
    <location>
        <begin position="1"/>
        <end position="21"/>
    </location>
</feature>
<feature type="chain" id="PRO_5022662973" evidence="1">
    <location>
        <begin position="22"/>
        <end position="269"/>
    </location>
</feature>
<dbReference type="AlphaFoldDB" id="A0A5E8AL78"/>
<organism evidence="2 3">
    <name type="scientific">Sphingomonas aurantiaca</name>
    <dbReference type="NCBI Taxonomy" id="185949"/>
    <lineage>
        <taxon>Bacteria</taxon>
        <taxon>Pseudomonadati</taxon>
        <taxon>Pseudomonadota</taxon>
        <taxon>Alphaproteobacteria</taxon>
        <taxon>Sphingomonadales</taxon>
        <taxon>Sphingomonadaceae</taxon>
        <taxon>Sphingomonas</taxon>
    </lineage>
</organism>
<evidence type="ECO:0000313" key="2">
    <source>
        <dbReference type="EMBL" id="VVT31674.1"/>
    </source>
</evidence>
<protein>
    <submittedName>
        <fullName evidence="2">Uncharacterized protein</fullName>
    </submittedName>
</protein>
<gene>
    <name evidence="2" type="ORF">SPHINGO391_520221</name>
</gene>
<evidence type="ECO:0000256" key="1">
    <source>
        <dbReference type="SAM" id="SignalP"/>
    </source>
</evidence>
<reference evidence="2 3" key="1">
    <citation type="submission" date="2019-09" db="EMBL/GenBank/DDBJ databases">
        <authorList>
            <person name="Dittami M. S."/>
        </authorList>
    </citation>
    <scope>NUCLEOTIDE SEQUENCE [LARGE SCALE GENOMIC DNA]</scope>
    <source>
        <strain evidence="2">SPHINGO391</strain>
    </source>
</reference>
<accession>A0A5E8AL78</accession>
<evidence type="ECO:0000313" key="3">
    <source>
        <dbReference type="Proteomes" id="UP000326857"/>
    </source>
</evidence>
<name>A0A5E8AL78_9SPHN</name>
<dbReference type="Proteomes" id="UP000326857">
    <property type="component" value="Unassembled WGS sequence"/>
</dbReference>
<keyword evidence="1" id="KW-0732">Signal</keyword>
<sequence>MILHRSAPAIVAMALAAQAQAQDVCPAYVGQTVTPTTIDAAIAAVSRVPGVKGEFETTAQFEARQAAASGGTLGRMIVAKSPERKYFEYDADAGKLRIKSYAFDNINVDYDDVFGYGTKFYEKVKYSHLSYNLDVVMSETEVPTGSYVGGNAFGAKTRVTKKTRTTKVIFDHDAASYDEGLFPGADKDAVIGELALSPAEAQRLKATMRVAFAITPKAPYFASGVKNWGNATIDNPEEVRQPISVVIADIQCGLLLDAGGKVLAAYPTR</sequence>